<dbReference type="Gene3D" id="1.10.1300.10">
    <property type="entry name" value="3'5'-cyclic nucleotide phosphodiesterase, catalytic domain"/>
    <property type="match status" value="1"/>
</dbReference>
<feature type="transmembrane region" description="Helical" evidence="8">
    <location>
        <begin position="389"/>
        <end position="409"/>
    </location>
</feature>
<gene>
    <name evidence="10" type="ORF">NCLIV_017300</name>
</gene>
<feature type="transmembrane region" description="Helical" evidence="8">
    <location>
        <begin position="353"/>
        <end position="377"/>
    </location>
</feature>
<dbReference type="EMBL" id="FR823387">
    <property type="protein sequence ID" value="CBZ51938.1"/>
    <property type="molecule type" value="Genomic_DNA"/>
</dbReference>
<feature type="compositionally biased region" description="Basic and acidic residues" evidence="7">
    <location>
        <begin position="1310"/>
        <end position="1330"/>
    </location>
</feature>
<evidence type="ECO:0000256" key="4">
    <source>
        <dbReference type="PIRSR" id="PIRSR623088-2"/>
    </source>
</evidence>
<dbReference type="CDD" id="cd00077">
    <property type="entry name" value="HDc"/>
    <property type="match status" value="1"/>
</dbReference>
<name>F0VDZ5_NEOCL</name>
<evidence type="ECO:0000256" key="2">
    <source>
        <dbReference type="ARBA" id="ARBA00022801"/>
    </source>
</evidence>
<feature type="binding site" evidence="5">
    <location>
        <position position="902"/>
    </location>
    <ligand>
        <name>Zn(2+)</name>
        <dbReference type="ChEBI" id="CHEBI:29105"/>
        <label>1</label>
    </ligand>
</feature>
<dbReference type="Proteomes" id="UP000007494">
    <property type="component" value="Chromosome VI"/>
</dbReference>
<dbReference type="VEuPathDB" id="ToxoDB:NCLIV_017300"/>
<feature type="binding site" evidence="4">
    <location>
        <begin position="861"/>
        <end position="865"/>
    </location>
    <ligand>
        <name>AMP</name>
        <dbReference type="ChEBI" id="CHEBI:456215"/>
    </ligand>
</feature>
<feature type="region of interest" description="Disordered" evidence="7">
    <location>
        <begin position="1233"/>
        <end position="1359"/>
    </location>
</feature>
<dbReference type="InParanoid" id="F0VDZ5"/>
<feature type="binding site" evidence="5">
    <location>
        <position position="902"/>
    </location>
    <ligand>
        <name>Zn(2+)</name>
        <dbReference type="ChEBI" id="CHEBI:29105"/>
        <label>2</label>
    </ligand>
</feature>
<feature type="binding site" evidence="4">
    <location>
        <position position="1065"/>
    </location>
    <ligand>
        <name>AMP</name>
        <dbReference type="ChEBI" id="CHEBI:456215"/>
    </ligand>
</feature>
<dbReference type="PRINTS" id="PR00387">
    <property type="entry name" value="PDIESTERASE1"/>
</dbReference>
<keyword evidence="2 6" id="KW-0378">Hydrolase</keyword>
<evidence type="ECO:0000313" key="11">
    <source>
        <dbReference type="Proteomes" id="UP000007494"/>
    </source>
</evidence>
<dbReference type="GO" id="GO:0007165">
    <property type="term" value="P:signal transduction"/>
    <property type="evidence" value="ECO:0007669"/>
    <property type="project" value="InterPro"/>
</dbReference>
<dbReference type="eggNOG" id="KOG3689">
    <property type="taxonomic scope" value="Eukaryota"/>
</dbReference>
<dbReference type="SUPFAM" id="SSF109604">
    <property type="entry name" value="HD-domain/PDEase-like"/>
    <property type="match status" value="2"/>
</dbReference>
<feature type="compositionally biased region" description="Basic and acidic residues" evidence="7">
    <location>
        <begin position="1281"/>
        <end position="1297"/>
    </location>
</feature>
<protein>
    <recommendedName>
        <fullName evidence="6">Phosphodiesterase</fullName>
        <ecNumber evidence="6">3.1.4.-</ecNumber>
    </recommendedName>
</protein>
<feature type="binding site" evidence="5">
    <location>
        <position position="1065"/>
    </location>
    <ligand>
        <name>Zn(2+)</name>
        <dbReference type="ChEBI" id="CHEBI:29105"/>
        <label>1</label>
    </ligand>
</feature>
<feature type="binding site" evidence="4">
    <location>
        <position position="902"/>
    </location>
    <ligand>
        <name>AMP</name>
        <dbReference type="ChEBI" id="CHEBI:456215"/>
    </ligand>
</feature>
<dbReference type="RefSeq" id="XP_003881971.1">
    <property type="nucleotide sequence ID" value="XM_003881922.1"/>
</dbReference>
<keyword evidence="8" id="KW-0812">Transmembrane</keyword>
<proteinExistence type="inferred from homology"/>
<feature type="region of interest" description="Disordered" evidence="7">
    <location>
        <begin position="51"/>
        <end position="73"/>
    </location>
</feature>
<dbReference type="PANTHER" id="PTHR11347">
    <property type="entry name" value="CYCLIC NUCLEOTIDE PHOSPHODIESTERASE"/>
    <property type="match status" value="1"/>
</dbReference>
<keyword evidence="8" id="KW-0472">Membrane</keyword>
<evidence type="ECO:0000256" key="5">
    <source>
        <dbReference type="PIRSR" id="PIRSR623088-3"/>
    </source>
</evidence>
<dbReference type="Pfam" id="PF00233">
    <property type="entry name" value="PDEase_I"/>
    <property type="match status" value="2"/>
</dbReference>
<feature type="binding site" evidence="4">
    <location>
        <position position="1117"/>
    </location>
    <ligand>
        <name>AMP</name>
        <dbReference type="ChEBI" id="CHEBI:456215"/>
    </ligand>
</feature>
<feature type="domain" description="PDEase" evidence="9">
    <location>
        <begin position="785"/>
        <end position="1163"/>
    </location>
</feature>
<dbReference type="InterPro" id="IPR036971">
    <property type="entry name" value="PDEase_catalytic_dom_sf"/>
</dbReference>
<comment type="similarity">
    <text evidence="6">Belongs to the cyclic nucleotide phosphodiesterase family.</text>
</comment>
<feature type="binding site" evidence="5">
    <location>
        <position position="901"/>
    </location>
    <ligand>
        <name>Zn(2+)</name>
        <dbReference type="ChEBI" id="CHEBI:29105"/>
        <label>1</label>
    </ligand>
</feature>
<evidence type="ECO:0000256" key="3">
    <source>
        <dbReference type="PIRSR" id="PIRSR623088-1"/>
    </source>
</evidence>
<dbReference type="InterPro" id="IPR023174">
    <property type="entry name" value="PDEase_CS"/>
</dbReference>
<feature type="region of interest" description="Disordered" evidence="7">
    <location>
        <begin position="108"/>
        <end position="129"/>
    </location>
</feature>
<sequence>MGRLKSAATRVAARAGKRADGDGSPEELNGAGDGQAGVDAGAGTLASRFVLAGLPDSHPDVPGARSDAETYGQNRSVERPDFLASTKFRGRSARLSLKSSVLGDDCPTQLRTAGVSGDPGKGEETESAAGGSLAAVARLCTSPRVLRGLESGLSLLAVAASPQAAGPEKSRRNLSNKLSFETVRLDSRGGTVMGTASRAGGSVVNGDGGLRIQSFGVEDEPDRLMSIKIRGVADSNFAAERSGSAKRGVPVRVEGSLVDGGAELGRRATNEGLDLAEKNKERNATLEVDDTPWHHRGTGRLEALYLKWSKHSVYKFFSEEDRKYFDMAVTGIPCYFSSKNLERSYALYRCPALSGYLLLFHAAWIFCTFLIYCLCVLTRPGVASSRRMVVPFVVSWVISAISIFVVFLWRRTGGTSVERFNRKEKALRKAEEGAIPMYEAYHWRPCFTEDFGTASIGMTTIFPIALGAVVAVWIGFNPYIIHDYGESTSRLAPPLLDTSFGLAGFVASQGYLAFAVLFITATIFSSGIRLRKILYVAIGVMVAITAALVAFAFAFKDHSLYLASVFYTYSVIPVALYHAMKGERLRRFLFFQRERARYGQDIGAEATGASGSATLVEELILLINEAGLKIRRARKKMKYKKCTDLIESEGMLIRCLMILTAGDDLFALRIGEGDGDAGIRENLMDIIGARSRGEGTTSRGIVSTGQLTLSASAASDDDDDLMTDFTKSSDLGAQEMTSFHVKCPEDLWAIVDIRDPQSDLAYSADNRDGTKRKGVQDAGNIFFSHFPQFPAARLHVMLSRKVSIEWNLSMIDVDQQCKGWCLYCVGSDLIFCKVQGFECEKRVVQNFMKVAQMCYQPTIYHNHLHGAQVAHNTVWLARKLELASSLTAPDLVALIVAALCHDIGHQGKNNAFYIASRSPLGIIYNDISVLENFHASLTFKILARQVAARVLPPKQMRPVGYRLIFGYPRSLEPEVTRLSIWSCRINAGGASSDTLLHLRGNCLWDVPNEFQIVRNRMIDLILATDMKMHFETLSKFRLRRNSPEFCRTNDDDVSMLLRMCIKGGDVSHGLLSWESHVSWSYRAASEFYEQGDIELAQGRTITPMFDRRKHADFPKGQEGFLRFIIIPLYEEIAAVDTTDEIQGRCLQNAFANSERWRQLQNAPEEFEAIDAKHQAIICVLKDRLEWRVQKNIAPTQRLLRAACAENPVRAGPAAFYPTPEAAHAPVDKFAPRAVASEKKRDSVASTVSRDAARESSADSPGAVEPREERQGDTWQGASRGEGGEGPREGATPLDRKPVATQGGVEYAPKSSEDRTSREAARGDEAPDSEGRVGGGGPGERGTQQKSPFDLLDVESRVAI</sequence>
<evidence type="ECO:0000256" key="8">
    <source>
        <dbReference type="SAM" id="Phobius"/>
    </source>
</evidence>
<feature type="active site" description="Proton donor" evidence="3">
    <location>
        <position position="861"/>
    </location>
</feature>
<feature type="transmembrane region" description="Helical" evidence="8">
    <location>
        <begin position="561"/>
        <end position="580"/>
    </location>
</feature>
<dbReference type="InterPro" id="IPR002073">
    <property type="entry name" value="PDEase_catalytic_dom"/>
</dbReference>
<evidence type="ECO:0000256" key="7">
    <source>
        <dbReference type="SAM" id="MobiDB-lite"/>
    </source>
</evidence>
<feature type="compositionally biased region" description="Basic and acidic residues" evidence="7">
    <location>
        <begin position="1233"/>
        <end position="1242"/>
    </location>
</feature>
<dbReference type="OMA" id="CRINAGG"/>
<organism evidence="10 11">
    <name type="scientific">Neospora caninum (strain Liverpool)</name>
    <dbReference type="NCBI Taxonomy" id="572307"/>
    <lineage>
        <taxon>Eukaryota</taxon>
        <taxon>Sar</taxon>
        <taxon>Alveolata</taxon>
        <taxon>Apicomplexa</taxon>
        <taxon>Conoidasida</taxon>
        <taxon>Coccidia</taxon>
        <taxon>Eucoccidiorida</taxon>
        <taxon>Eimeriorina</taxon>
        <taxon>Sarcocystidae</taxon>
        <taxon>Neospora</taxon>
    </lineage>
</organism>
<evidence type="ECO:0000256" key="6">
    <source>
        <dbReference type="RuleBase" id="RU363067"/>
    </source>
</evidence>
<accession>F0VDZ5</accession>
<feature type="binding site" evidence="5">
    <location>
        <position position="865"/>
    </location>
    <ligand>
        <name>Zn(2+)</name>
        <dbReference type="ChEBI" id="CHEBI:29105"/>
        <label>1</label>
    </ligand>
</feature>
<keyword evidence="11" id="KW-1185">Reference proteome</keyword>
<keyword evidence="8" id="KW-1133">Transmembrane helix</keyword>
<dbReference type="EC" id="3.1.4.-" evidence="6"/>
<dbReference type="SMART" id="SM00471">
    <property type="entry name" value="HDc"/>
    <property type="match status" value="1"/>
</dbReference>
<feature type="region of interest" description="Disordered" evidence="7">
    <location>
        <begin position="1"/>
        <end position="39"/>
    </location>
</feature>
<dbReference type="PROSITE" id="PS51845">
    <property type="entry name" value="PDEASE_I_2"/>
    <property type="match status" value="1"/>
</dbReference>
<dbReference type="InterPro" id="IPR023088">
    <property type="entry name" value="PDEase"/>
</dbReference>
<feature type="transmembrane region" description="Helical" evidence="8">
    <location>
        <begin position="461"/>
        <end position="480"/>
    </location>
</feature>
<feature type="transmembrane region" description="Helical" evidence="8">
    <location>
        <begin position="533"/>
        <end position="555"/>
    </location>
</feature>
<dbReference type="GO" id="GO:0046872">
    <property type="term" value="F:metal ion binding"/>
    <property type="evidence" value="ECO:0007669"/>
    <property type="project" value="UniProtKB-KW"/>
</dbReference>
<comment type="cofactor">
    <cofactor evidence="6">
        <name>a divalent metal cation</name>
        <dbReference type="ChEBI" id="CHEBI:60240"/>
    </cofactor>
    <text evidence="6">Binds 2 divalent metal cations per subunit. Site 1 may preferentially bind zinc ions, while site 2 has a preference for magnesium and/or manganese ions.</text>
</comment>
<dbReference type="GO" id="GO:0004114">
    <property type="term" value="F:3',5'-cyclic-nucleotide phosphodiesterase activity"/>
    <property type="evidence" value="ECO:0007669"/>
    <property type="project" value="InterPro"/>
</dbReference>
<evidence type="ECO:0000259" key="9">
    <source>
        <dbReference type="PROSITE" id="PS51845"/>
    </source>
</evidence>
<reference evidence="11" key="1">
    <citation type="journal article" date="2012" name="PLoS Pathog.">
        <title>Comparative genomics of the apicomplexan parasites Toxoplasma gondii and Neospora caninum: Coccidia differing in host range and transmission strategy.</title>
        <authorList>
            <person name="Reid A.J."/>
            <person name="Vermont S.J."/>
            <person name="Cotton J.A."/>
            <person name="Harris D."/>
            <person name="Hill-Cawthorne G.A."/>
            <person name="Konen-Waisman S."/>
            <person name="Latham S.M."/>
            <person name="Mourier T."/>
            <person name="Norton R."/>
            <person name="Quail M.A."/>
            <person name="Sanders M."/>
            <person name="Shanmugam D."/>
            <person name="Sohal A."/>
            <person name="Wasmuth J.D."/>
            <person name="Brunk B."/>
            <person name="Grigg M.E."/>
            <person name="Howard J.C."/>
            <person name="Parkinson J."/>
            <person name="Roos D.S."/>
            <person name="Trees A.J."/>
            <person name="Berriman M."/>
            <person name="Pain A."/>
            <person name="Wastling J.M."/>
        </authorList>
    </citation>
    <scope>NUCLEOTIDE SEQUENCE [LARGE SCALE GENOMIC DNA]</scope>
    <source>
        <strain evidence="11">Liverpool</strain>
    </source>
</reference>
<feature type="transmembrane region" description="Helical" evidence="8">
    <location>
        <begin position="500"/>
        <end position="521"/>
    </location>
</feature>
<evidence type="ECO:0000256" key="1">
    <source>
        <dbReference type="ARBA" id="ARBA00022723"/>
    </source>
</evidence>
<dbReference type="GeneID" id="13444647"/>
<keyword evidence="1 5" id="KW-0479">Metal-binding</keyword>
<dbReference type="PROSITE" id="PS00126">
    <property type="entry name" value="PDEASE_I_1"/>
    <property type="match status" value="1"/>
</dbReference>
<evidence type="ECO:0000313" key="10">
    <source>
        <dbReference type="EMBL" id="CBZ51938.1"/>
    </source>
</evidence>
<dbReference type="InterPro" id="IPR003607">
    <property type="entry name" value="HD/PDEase_dom"/>
</dbReference>
<dbReference type="OrthoDB" id="546632at2759"/>